<name>G2SN59_LIGR2</name>
<dbReference type="GeneID" id="29803170"/>
<protein>
    <submittedName>
        <fullName evidence="2">Conserved hypothetical phage protein</fullName>
    </submittedName>
</protein>
<reference evidence="2 3" key="1">
    <citation type="journal article" date="2011" name="Microb. Cell Fact.">
        <title>Genome sequences and comparative genomics of two Lactobacillus ruminis strains from the bovine and human intestinal tracts.</title>
        <authorList>
            <person name="Forde B.M."/>
            <person name="Neville B.A."/>
            <person name="O'Donnell M.M."/>
            <person name="Riboulet-Bisson E."/>
            <person name="Claesson M.J."/>
            <person name="Coghlan A."/>
            <person name="Ross R.P."/>
            <person name="O'Toole P.W."/>
        </authorList>
    </citation>
    <scope>NUCLEOTIDE SEQUENCE [LARGE SCALE GENOMIC DNA]</scope>
    <source>
        <strain evidence="3">ATCC 27782 / RF3</strain>
    </source>
</reference>
<proteinExistence type="predicted"/>
<evidence type="ECO:0000259" key="1">
    <source>
        <dbReference type="Pfam" id="PF13274"/>
    </source>
</evidence>
<dbReference type="KEGG" id="lrm:LRC_07440"/>
<accession>G2SN59</accession>
<feature type="domain" description="Antitoxin SocA-like Panacea" evidence="1">
    <location>
        <begin position="31"/>
        <end position="136"/>
    </location>
</feature>
<keyword evidence="3" id="KW-1185">Reference proteome</keyword>
<dbReference type="RefSeq" id="WP_014073253.1">
    <property type="nucleotide sequence ID" value="NC_015975.1"/>
</dbReference>
<gene>
    <name evidence="2" type="ordered locus">LRC_07440</name>
</gene>
<dbReference type="eggNOG" id="COG3600">
    <property type="taxonomic scope" value="Bacteria"/>
</dbReference>
<dbReference type="InterPro" id="IPR025272">
    <property type="entry name" value="SocA_Panacea"/>
</dbReference>
<dbReference type="AlphaFoldDB" id="G2SN59"/>
<dbReference type="HOGENOM" id="CLU_110683_1_1_9"/>
<dbReference type="Pfam" id="PF13274">
    <property type="entry name" value="SocA_Panacea"/>
    <property type="match status" value="1"/>
</dbReference>
<evidence type="ECO:0000313" key="3">
    <source>
        <dbReference type="Proteomes" id="UP000001279"/>
    </source>
</evidence>
<dbReference type="EMBL" id="CP003032">
    <property type="protein sequence ID" value="AEN78033.1"/>
    <property type="molecule type" value="Genomic_DNA"/>
</dbReference>
<dbReference type="PATRIC" id="fig|1069534.5.peg.822"/>
<dbReference type="Proteomes" id="UP000001279">
    <property type="component" value="Chromosome"/>
</dbReference>
<dbReference type="STRING" id="1069534.LRC_07440"/>
<evidence type="ECO:0000313" key="2">
    <source>
        <dbReference type="EMBL" id="AEN78033.1"/>
    </source>
</evidence>
<sequence>MEIVSQSPIAVANFVIDIANKEKKSITNLKLQKVMFFLQGYCLKYYGGPIIDGNFSKWKYGPVEKVVYDSLKNLGSAPIEDKIAYYSILKDKIVVDEINPDDFDDDALREIKKFIDHLLDMQVWRLVELTHEHHSWDMYKSDIYTHSADDYSLDEIRSCYEYNQKELITS</sequence>
<organism evidence="2 3">
    <name type="scientific">Ligilactobacillus ruminis (strain ATCC 27782 / RF3)</name>
    <name type="common">Lactobacillus ruminis</name>
    <dbReference type="NCBI Taxonomy" id="1069534"/>
    <lineage>
        <taxon>Bacteria</taxon>
        <taxon>Bacillati</taxon>
        <taxon>Bacillota</taxon>
        <taxon>Bacilli</taxon>
        <taxon>Lactobacillales</taxon>
        <taxon>Lactobacillaceae</taxon>
        <taxon>Ligilactobacillus</taxon>
    </lineage>
</organism>